<organism evidence="2 4">
    <name type="scientific">Marivita cryptomonadis</name>
    <dbReference type="NCBI Taxonomy" id="505252"/>
    <lineage>
        <taxon>Bacteria</taxon>
        <taxon>Pseudomonadati</taxon>
        <taxon>Pseudomonadota</taxon>
        <taxon>Alphaproteobacteria</taxon>
        <taxon>Rhodobacterales</taxon>
        <taxon>Roseobacteraceae</taxon>
        <taxon>Marivita</taxon>
    </lineage>
</organism>
<name>A0A9Q2RYX0_9RHOB</name>
<feature type="transmembrane region" description="Helical" evidence="1">
    <location>
        <begin position="48"/>
        <end position="73"/>
    </location>
</feature>
<sequence length="133" mass="13890">MTQTTPRPTDLRSLIGSILAEARLLLRAEVQLARRELSNSAARAGTGLVLFGLAALIALVGLTALAVAAILGVAALGVAYHWAALIVAIACLTLALLFVFMGKSRLSSAALAPRRTLKQVKSDIDAVKEMARA</sequence>
<dbReference type="GeneID" id="62642064"/>
<evidence type="ECO:0000313" key="5">
    <source>
        <dbReference type="Proteomes" id="UP000809440"/>
    </source>
</evidence>
<dbReference type="AlphaFoldDB" id="A0A9Q2RYX0"/>
<dbReference type="RefSeq" id="WP_085631275.1">
    <property type="nucleotide sequence ID" value="NZ_JAFBWU010000002.1"/>
</dbReference>
<evidence type="ECO:0000256" key="1">
    <source>
        <dbReference type="SAM" id="Phobius"/>
    </source>
</evidence>
<accession>A0A9Q2RYX0</accession>
<dbReference type="OrthoDB" id="10012588at2"/>
<gene>
    <name evidence="2" type="ORF">JQX41_04450</name>
    <name evidence="3" type="ORF">JQX48_04450</name>
</gene>
<dbReference type="InterPro" id="IPR009937">
    <property type="entry name" value="Phage_holin_3_6"/>
</dbReference>
<dbReference type="Proteomes" id="UP000755667">
    <property type="component" value="Unassembled WGS sequence"/>
</dbReference>
<keyword evidence="1" id="KW-0472">Membrane</keyword>
<proteinExistence type="predicted"/>
<dbReference type="EMBL" id="JAFBXF010000002">
    <property type="protein sequence ID" value="MBM2416207.1"/>
    <property type="molecule type" value="Genomic_DNA"/>
</dbReference>
<dbReference type="Proteomes" id="UP000809440">
    <property type="component" value="Unassembled WGS sequence"/>
</dbReference>
<feature type="transmembrane region" description="Helical" evidence="1">
    <location>
        <begin position="79"/>
        <end position="100"/>
    </location>
</feature>
<comment type="caution">
    <text evidence="2">The sequence shown here is derived from an EMBL/GenBank/DDBJ whole genome shotgun (WGS) entry which is preliminary data.</text>
</comment>
<keyword evidence="1" id="KW-1133">Transmembrane helix</keyword>
<protein>
    <submittedName>
        <fullName evidence="2">Phage holin family protein</fullName>
    </submittedName>
</protein>
<evidence type="ECO:0000313" key="2">
    <source>
        <dbReference type="EMBL" id="MBM2411540.1"/>
    </source>
</evidence>
<dbReference type="EMBL" id="JAFBXE010000002">
    <property type="protein sequence ID" value="MBM2411540.1"/>
    <property type="molecule type" value="Genomic_DNA"/>
</dbReference>
<dbReference type="Pfam" id="PF07332">
    <property type="entry name" value="Phage_holin_3_6"/>
    <property type="match status" value="1"/>
</dbReference>
<keyword evidence="1" id="KW-0812">Transmembrane</keyword>
<keyword evidence="5" id="KW-1185">Reference proteome</keyword>
<reference evidence="2 5" key="1">
    <citation type="submission" date="2021-01" db="EMBL/GenBank/DDBJ databases">
        <title>Diatom-associated Roseobacters Show Island Model of Population Structure.</title>
        <authorList>
            <person name="Qu L."/>
            <person name="Feng X."/>
            <person name="Chen Y."/>
            <person name="Li L."/>
            <person name="Wang X."/>
            <person name="Hu Z."/>
            <person name="Wang H."/>
            <person name="Luo H."/>
        </authorList>
    </citation>
    <scope>NUCLEOTIDE SEQUENCE</scope>
    <source>
        <strain evidence="3 5">CC28-63</strain>
        <strain evidence="2">CC28-69</strain>
    </source>
</reference>
<evidence type="ECO:0000313" key="3">
    <source>
        <dbReference type="EMBL" id="MBM2416207.1"/>
    </source>
</evidence>
<evidence type="ECO:0000313" key="4">
    <source>
        <dbReference type="Proteomes" id="UP000755667"/>
    </source>
</evidence>